<protein>
    <recommendedName>
        <fullName evidence="5">DUF4232 domain-containing protein</fullName>
    </recommendedName>
</protein>
<comment type="caution">
    <text evidence="3">The sequence shown here is derived from an EMBL/GenBank/DDBJ whole genome shotgun (WGS) entry which is preliminary data.</text>
</comment>
<keyword evidence="2" id="KW-0732">Signal</keyword>
<dbReference type="PROSITE" id="PS51257">
    <property type="entry name" value="PROKAR_LIPOPROTEIN"/>
    <property type="match status" value="1"/>
</dbReference>
<gene>
    <name evidence="3" type="ORF">ACFQS3_06090</name>
</gene>
<organism evidence="3 4">
    <name type="scientific">Glycomyces mayteni</name>
    <dbReference type="NCBI Taxonomy" id="543887"/>
    <lineage>
        <taxon>Bacteria</taxon>
        <taxon>Bacillati</taxon>
        <taxon>Actinomycetota</taxon>
        <taxon>Actinomycetes</taxon>
        <taxon>Glycomycetales</taxon>
        <taxon>Glycomycetaceae</taxon>
        <taxon>Glycomyces</taxon>
    </lineage>
</organism>
<evidence type="ECO:0000313" key="4">
    <source>
        <dbReference type="Proteomes" id="UP001596470"/>
    </source>
</evidence>
<evidence type="ECO:0000313" key="3">
    <source>
        <dbReference type="EMBL" id="MFC6956762.1"/>
    </source>
</evidence>
<dbReference type="RefSeq" id="WP_382355245.1">
    <property type="nucleotide sequence ID" value="NZ_JBHMBP010000004.1"/>
</dbReference>
<keyword evidence="4" id="KW-1185">Reference proteome</keyword>
<accession>A0ABW2D6K6</accession>
<name>A0ABW2D6K6_9ACTN</name>
<evidence type="ECO:0000256" key="1">
    <source>
        <dbReference type="SAM" id="MobiDB-lite"/>
    </source>
</evidence>
<dbReference type="EMBL" id="JBHSYS010000001">
    <property type="protein sequence ID" value="MFC6956762.1"/>
    <property type="molecule type" value="Genomic_DNA"/>
</dbReference>
<sequence>MRWVRIGVIGLFLLAACGAALGGSVAGRDAGPGTGAEGDAAGDGVEDPETGVEAAGPSAPPDLTATAEIRRSFMAPGSVTVAVTNHGDAPVRVTGVELVSDSFAPLGVQEFDAEVPGEDRTRDLLTAYGEAVCPDGVDSTAAPSTAVLHVETEDGAAHEVAAELSYPNGTLDRLLREACAAQAIAAATAIELGELTAAADGTLEGGLTLRPLNGAAVGATEVRGSVIFTVESAPLADAPLQGDPGETVTVPLVFDAFRCEGHAVGDAKQPFGFTVWVLLDDADPIPTPITVPDAQREDLWAMLDDRCGRTD</sequence>
<evidence type="ECO:0008006" key="5">
    <source>
        <dbReference type="Google" id="ProtNLM"/>
    </source>
</evidence>
<proteinExistence type="predicted"/>
<dbReference type="Proteomes" id="UP001596470">
    <property type="component" value="Unassembled WGS sequence"/>
</dbReference>
<feature type="signal peptide" evidence="2">
    <location>
        <begin position="1"/>
        <end position="22"/>
    </location>
</feature>
<reference evidence="4" key="1">
    <citation type="journal article" date="2019" name="Int. J. Syst. Evol. Microbiol.">
        <title>The Global Catalogue of Microorganisms (GCM) 10K type strain sequencing project: providing services to taxonomists for standard genome sequencing and annotation.</title>
        <authorList>
            <consortium name="The Broad Institute Genomics Platform"/>
            <consortium name="The Broad Institute Genome Sequencing Center for Infectious Disease"/>
            <person name="Wu L."/>
            <person name="Ma J."/>
        </authorList>
    </citation>
    <scope>NUCLEOTIDE SEQUENCE [LARGE SCALE GENOMIC DNA]</scope>
    <source>
        <strain evidence="4">KACC 12634</strain>
    </source>
</reference>
<feature type="region of interest" description="Disordered" evidence="1">
    <location>
        <begin position="32"/>
        <end position="61"/>
    </location>
</feature>
<evidence type="ECO:0000256" key="2">
    <source>
        <dbReference type="SAM" id="SignalP"/>
    </source>
</evidence>
<feature type="chain" id="PRO_5047265366" description="DUF4232 domain-containing protein" evidence="2">
    <location>
        <begin position="23"/>
        <end position="311"/>
    </location>
</feature>